<name>A0A7C9MKT1_9BACT</name>
<evidence type="ECO:0000313" key="4">
    <source>
        <dbReference type="EMBL" id="MYL84529.1"/>
    </source>
</evidence>
<gene>
    <name evidence="4" type="ORF">GTA51_15520</name>
</gene>
<feature type="domain" description="Response regulatory" evidence="3">
    <location>
        <begin position="2"/>
        <end position="129"/>
    </location>
</feature>
<dbReference type="Pfam" id="PF00072">
    <property type="entry name" value="Response_reg"/>
    <property type="match status" value="1"/>
</dbReference>
<protein>
    <submittedName>
        <fullName evidence="4">Response regulator</fullName>
    </submittedName>
</protein>
<reference evidence="4 5" key="1">
    <citation type="submission" date="2020-01" db="EMBL/GenBank/DDBJ databases">
        <title>Genome sequence of Desulfovibrio aerotolerans DSM 16695(T).</title>
        <authorList>
            <person name="Karnachuk O."/>
            <person name="Avakyan M."/>
            <person name="Mardanov A."/>
            <person name="Kadnikov V."/>
            <person name="Ravin N."/>
        </authorList>
    </citation>
    <scope>NUCLEOTIDE SEQUENCE [LARGE SCALE GENOMIC DNA]</scope>
    <source>
        <strain evidence="4 5">DSM 16695</strain>
    </source>
</reference>
<evidence type="ECO:0000256" key="1">
    <source>
        <dbReference type="ARBA" id="ARBA00022553"/>
    </source>
</evidence>
<dbReference type="PROSITE" id="PS50110">
    <property type="entry name" value="RESPONSE_REGULATORY"/>
    <property type="match status" value="1"/>
</dbReference>
<dbReference type="GO" id="GO:0000160">
    <property type="term" value="P:phosphorelay signal transduction system"/>
    <property type="evidence" value="ECO:0007669"/>
    <property type="project" value="InterPro"/>
</dbReference>
<dbReference type="Gene3D" id="3.40.50.2300">
    <property type="match status" value="1"/>
</dbReference>
<dbReference type="SUPFAM" id="SSF52172">
    <property type="entry name" value="CheY-like"/>
    <property type="match status" value="1"/>
</dbReference>
<dbReference type="RefSeq" id="WP_160962643.1">
    <property type="nucleotide sequence ID" value="NZ_WVUD01000034.1"/>
</dbReference>
<keyword evidence="5" id="KW-1185">Reference proteome</keyword>
<organism evidence="4 5">
    <name type="scientific">Solidesulfovibrio aerotolerans</name>
    <dbReference type="NCBI Taxonomy" id="295255"/>
    <lineage>
        <taxon>Bacteria</taxon>
        <taxon>Pseudomonadati</taxon>
        <taxon>Thermodesulfobacteriota</taxon>
        <taxon>Desulfovibrionia</taxon>
        <taxon>Desulfovibrionales</taxon>
        <taxon>Desulfovibrionaceae</taxon>
        <taxon>Solidesulfovibrio</taxon>
    </lineage>
</organism>
<dbReference type="Proteomes" id="UP000482487">
    <property type="component" value="Unassembled WGS sequence"/>
</dbReference>
<dbReference type="PANTHER" id="PTHR43719:SF28">
    <property type="entry name" value="PEROXIDE STRESS-ACTIVATED HISTIDINE KINASE MAK1-RELATED"/>
    <property type="match status" value="1"/>
</dbReference>
<dbReference type="SMART" id="SM00448">
    <property type="entry name" value="REC"/>
    <property type="match status" value="1"/>
</dbReference>
<feature type="modified residue" description="4-aspartylphosphate" evidence="2">
    <location>
        <position position="55"/>
    </location>
</feature>
<keyword evidence="1 2" id="KW-0597">Phosphoprotein</keyword>
<sequence length="137" mass="15233">MKVLVVDDDVASQIIMKSILNSYCHVDVASGGSEAVQFFIQSLKDKRPYDLIFLDIIMPGMDGQEALKNIRSIEKENNIDKLKETAVVMLTVLDDPKSVVEAYQSGDATFYLTKPAIKQVIMKMIKDFGGVTKIESV</sequence>
<dbReference type="AlphaFoldDB" id="A0A7C9MKT1"/>
<dbReference type="InterPro" id="IPR050956">
    <property type="entry name" value="2C_system_His_kinase"/>
</dbReference>
<dbReference type="PANTHER" id="PTHR43719">
    <property type="entry name" value="TWO-COMPONENT HISTIDINE KINASE"/>
    <property type="match status" value="1"/>
</dbReference>
<evidence type="ECO:0000313" key="5">
    <source>
        <dbReference type="Proteomes" id="UP000482487"/>
    </source>
</evidence>
<dbReference type="InterPro" id="IPR011006">
    <property type="entry name" value="CheY-like_superfamily"/>
</dbReference>
<proteinExistence type="predicted"/>
<comment type="caution">
    <text evidence="4">The sequence shown here is derived from an EMBL/GenBank/DDBJ whole genome shotgun (WGS) entry which is preliminary data.</text>
</comment>
<dbReference type="EMBL" id="WVUD01000034">
    <property type="protein sequence ID" value="MYL84529.1"/>
    <property type="molecule type" value="Genomic_DNA"/>
</dbReference>
<dbReference type="CDD" id="cd17546">
    <property type="entry name" value="REC_hyHK_CKI1_RcsC-like"/>
    <property type="match status" value="1"/>
</dbReference>
<evidence type="ECO:0000256" key="2">
    <source>
        <dbReference type="PROSITE-ProRule" id="PRU00169"/>
    </source>
</evidence>
<dbReference type="OrthoDB" id="9800029at2"/>
<evidence type="ECO:0000259" key="3">
    <source>
        <dbReference type="PROSITE" id="PS50110"/>
    </source>
</evidence>
<accession>A0A7C9MKT1</accession>
<dbReference type="InterPro" id="IPR001789">
    <property type="entry name" value="Sig_transdc_resp-reg_receiver"/>
</dbReference>